<sequence>MASEYGTLSSSRVQTPAGGHLRPAPTRRAARRSTTDTTANKGGGPVERTGGERKVTAHAEPPEHTQQQPPRLRPRLVEPPPVQILVASRPSGCVNVIPAQSVLKLTLMEMNGDISVT</sequence>
<organism evidence="2 3">
    <name type="scientific">Liparis tanakae</name>
    <name type="common">Tanaka's snailfish</name>
    <dbReference type="NCBI Taxonomy" id="230148"/>
    <lineage>
        <taxon>Eukaryota</taxon>
        <taxon>Metazoa</taxon>
        <taxon>Chordata</taxon>
        <taxon>Craniata</taxon>
        <taxon>Vertebrata</taxon>
        <taxon>Euteleostomi</taxon>
        <taxon>Actinopterygii</taxon>
        <taxon>Neopterygii</taxon>
        <taxon>Teleostei</taxon>
        <taxon>Neoteleostei</taxon>
        <taxon>Acanthomorphata</taxon>
        <taxon>Eupercaria</taxon>
        <taxon>Perciformes</taxon>
        <taxon>Cottioidei</taxon>
        <taxon>Cottales</taxon>
        <taxon>Liparidae</taxon>
        <taxon>Liparis</taxon>
    </lineage>
</organism>
<proteinExistence type="predicted"/>
<evidence type="ECO:0000256" key="1">
    <source>
        <dbReference type="SAM" id="MobiDB-lite"/>
    </source>
</evidence>
<keyword evidence="3" id="KW-1185">Reference proteome</keyword>
<comment type="caution">
    <text evidence="2">The sequence shown here is derived from an EMBL/GenBank/DDBJ whole genome shotgun (WGS) entry which is preliminary data.</text>
</comment>
<dbReference type="AlphaFoldDB" id="A0A4Z2GW44"/>
<feature type="compositionally biased region" description="Polar residues" evidence="1">
    <location>
        <begin position="1"/>
        <end position="14"/>
    </location>
</feature>
<name>A0A4Z2GW44_9TELE</name>
<feature type="region of interest" description="Disordered" evidence="1">
    <location>
        <begin position="1"/>
        <end position="77"/>
    </location>
</feature>
<evidence type="ECO:0000313" key="2">
    <source>
        <dbReference type="EMBL" id="TNN56794.1"/>
    </source>
</evidence>
<dbReference type="EMBL" id="SRLO01000420">
    <property type="protein sequence ID" value="TNN56794.1"/>
    <property type="molecule type" value="Genomic_DNA"/>
</dbReference>
<dbReference type="Proteomes" id="UP000314294">
    <property type="component" value="Unassembled WGS sequence"/>
</dbReference>
<accession>A0A4Z2GW44</accession>
<protein>
    <submittedName>
        <fullName evidence="2">Uncharacterized protein</fullName>
    </submittedName>
</protein>
<gene>
    <name evidence="2" type="ORF">EYF80_032972</name>
</gene>
<feature type="compositionally biased region" description="Basic and acidic residues" evidence="1">
    <location>
        <begin position="49"/>
        <end position="63"/>
    </location>
</feature>
<evidence type="ECO:0000313" key="3">
    <source>
        <dbReference type="Proteomes" id="UP000314294"/>
    </source>
</evidence>
<reference evidence="2 3" key="1">
    <citation type="submission" date="2019-03" db="EMBL/GenBank/DDBJ databases">
        <title>First draft genome of Liparis tanakae, snailfish: a comprehensive survey of snailfish specific genes.</title>
        <authorList>
            <person name="Kim W."/>
            <person name="Song I."/>
            <person name="Jeong J.-H."/>
            <person name="Kim D."/>
            <person name="Kim S."/>
            <person name="Ryu S."/>
            <person name="Song J.Y."/>
            <person name="Lee S.K."/>
        </authorList>
    </citation>
    <scope>NUCLEOTIDE SEQUENCE [LARGE SCALE GENOMIC DNA]</scope>
    <source>
        <tissue evidence="2">Muscle</tissue>
    </source>
</reference>